<dbReference type="GO" id="GO:0005737">
    <property type="term" value="C:cytoplasm"/>
    <property type="evidence" value="ECO:0007669"/>
    <property type="project" value="UniProtKB-SubCell"/>
</dbReference>
<dbReference type="PANTHER" id="PTHR13932">
    <property type="entry name" value="COPROPORPHYRINIGEN III OXIDASE"/>
    <property type="match status" value="1"/>
</dbReference>
<dbReference type="SMART" id="SM00729">
    <property type="entry name" value="Elp3"/>
    <property type="match status" value="1"/>
</dbReference>
<feature type="domain" description="Radical SAM core" evidence="4">
    <location>
        <begin position="1"/>
        <end position="234"/>
    </location>
</feature>
<comment type="similarity">
    <text evidence="1">Belongs to the anaerobic coproporphyrinogen-III oxidase family. HemW subfamily.</text>
</comment>
<name>A0A140L5N2_9FIRM</name>
<dbReference type="RefSeq" id="WP_157064935.1">
    <property type="nucleotide sequence ID" value="NZ_LOEE01000030.1"/>
</dbReference>
<dbReference type="SFLD" id="SFLDF00288">
    <property type="entry name" value="HemN-like__clustered_with_nucl"/>
    <property type="match status" value="1"/>
</dbReference>
<evidence type="ECO:0000256" key="1">
    <source>
        <dbReference type="ARBA" id="ARBA00006100"/>
    </source>
</evidence>
<keyword evidence="6" id="KW-1185">Reference proteome</keyword>
<dbReference type="Pfam" id="PF04055">
    <property type="entry name" value="Radical_SAM"/>
    <property type="match status" value="1"/>
</dbReference>
<accession>A0A140L5N2</accession>
<dbReference type="NCBIfam" id="TIGR00539">
    <property type="entry name" value="hemN_rel"/>
    <property type="match status" value="1"/>
</dbReference>
<comment type="function">
    <text evidence="3">Probably acts as a heme chaperone, transferring heme to an unknown acceptor. Binds one molecule of heme per monomer, possibly covalently. Binds 1 [4Fe-4S] cluster. The cluster is coordinated with 3 cysteines and an exchangeable S-adenosyl-L-methionine.</text>
</comment>
<keyword evidence="3" id="KW-0408">Iron</keyword>
<evidence type="ECO:0000256" key="3">
    <source>
        <dbReference type="RuleBase" id="RU364116"/>
    </source>
</evidence>
<dbReference type="SFLD" id="SFLDG01065">
    <property type="entry name" value="anaerobic_coproporphyrinogen-I"/>
    <property type="match status" value="1"/>
</dbReference>
<keyword evidence="3" id="KW-0411">Iron-sulfur</keyword>
<dbReference type="PROSITE" id="PS51918">
    <property type="entry name" value="RADICAL_SAM"/>
    <property type="match status" value="1"/>
</dbReference>
<dbReference type="InterPro" id="IPR004559">
    <property type="entry name" value="HemW-like"/>
</dbReference>
<comment type="caution">
    <text evidence="5">The sequence shown here is derived from an EMBL/GenBank/DDBJ whole genome shotgun (WGS) entry which is preliminary data.</text>
</comment>
<keyword evidence="3" id="KW-0143">Chaperone</keyword>
<evidence type="ECO:0000259" key="4">
    <source>
        <dbReference type="PROSITE" id="PS51918"/>
    </source>
</evidence>
<dbReference type="SFLD" id="SFLDS00029">
    <property type="entry name" value="Radical_SAM"/>
    <property type="match status" value="1"/>
</dbReference>
<dbReference type="InterPro" id="IPR023404">
    <property type="entry name" value="rSAM_horseshoe"/>
</dbReference>
<dbReference type="GO" id="GO:0046872">
    <property type="term" value="F:metal ion binding"/>
    <property type="evidence" value="ECO:0007669"/>
    <property type="project" value="UniProtKB-UniRule"/>
</dbReference>
<keyword evidence="3" id="KW-0963">Cytoplasm</keyword>
<sequence>MKELGIYIHIPFCAKKCSYCDFTSFGDAEEKIPVYADALVKEITSWKDQLADYKVRSIFIGGGTPTIVPVKEMDRVMESLYQCFSIEEGIEFSIESNPGTIDKEKLQYYLASHINRISMGLQAWQDTLLKSLGRIHDRAQFVQNYGLAREMGFQNINVDLMFGLPGQNISQWKETLGAVAALKPDHISAYSLKIEEGTLFDVLYEKGKLYLPSEEEDRKMYEDAIEFLQGYGYRHYEISNFARAGKECVHNKIYWNNGEYIGIGLGAHSYWNRRRFANTTEFEEYIEKVKSNQNPTAHVGYITIEEEIAETMFLGLRMMEGISIPAFIRRFGVSPTDIYQKTIEKFVEQGLLEVDQNHIRLTRRGIDVSNQVFTEFLPN</sequence>
<dbReference type="AlphaFoldDB" id="A0A140L5N2"/>
<dbReference type="PANTHER" id="PTHR13932:SF5">
    <property type="entry name" value="RADICAL S-ADENOSYL METHIONINE DOMAIN-CONTAINING PROTEIN 1, MITOCHONDRIAL"/>
    <property type="match status" value="1"/>
</dbReference>
<gene>
    <name evidence="5" type="primary">hemN_2</name>
    <name evidence="5" type="ORF">AN619_13200</name>
</gene>
<dbReference type="CDD" id="cd01335">
    <property type="entry name" value="Radical_SAM"/>
    <property type="match status" value="1"/>
</dbReference>
<protein>
    <recommendedName>
        <fullName evidence="2 3">Heme chaperone HemW</fullName>
    </recommendedName>
</protein>
<dbReference type="InterPro" id="IPR007197">
    <property type="entry name" value="rSAM"/>
</dbReference>
<dbReference type="Proteomes" id="UP000070456">
    <property type="component" value="Unassembled WGS sequence"/>
</dbReference>
<keyword evidence="5" id="KW-0560">Oxidoreductase</keyword>
<dbReference type="InterPro" id="IPR058240">
    <property type="entry name" value="rSAM_sf"/>
</dbReference>
<dbReference type="InterPro" id="IPR006638">
    <property type="entry name" value="Elp3/MiaA/NifB-like_rSAM"/>
</dbReference>
<dbReference type="GO" id="GO:0004109">
    <property type="term" value="F:coproporphyrinogen oxidase activity"/>
    <property type="evidence" value="ECO:0007669"/>
    <property type="project" value="InterPro"/>
</dbReference>
<dbReference type="PATRIC" id="fig|520762.4.peg.1469"/>
<keyword evidence="3" id="KW-0949">S-adenosyl-L-methionine</keyword>
<dbReference type="InterPro" id="IPR034505">
    <property type="entry name" value="Coproporphyrinogen-III_oxidase"/>
</dbReference>
<evidence type="ECO:0000256" key="2">
    <source>
        <dbReference type="ARBA" id="ARBA00017228"/>
    </source>
</evidence>
<keyword evidence="3" id="KW-0479">Metal-binding</keyword>
<evidence type="ECO:0000313" key="6">
    <source>
        <dbReference type="Proteomes" id="UP000070456"/>
    </source>
</evidence>
<dbReference type="GO" id="GO:0006779">
    <property type="term" value="P:porphyrin-containing compound biosynthetic process"/>
    <property type="evidence" value="ECO:0007669"/>
    <property type="project" value="InterPro"/>
</dbReference>
<comment type="subcellular location">
    <subcellularLocation>
        <location evidence="3">Cytoplasm</location>
    </subcellularLocation>
</comment>
<dbReference type="SUPFAM" id="SSF102114">
    <property type="entry name" value="Radical SAM enzymes"/>
    <property type="match status" value="1"/>
</dbReference>
<dbReference type="SFLD" id="SFLDF00562">
    <property type="entry name" value="HemN-like__clustered_with_heat"/>
    <property type="match status" value="1"/>
</dbReference>
<dbReference type="Pfam" id="PF06969">
    <property type="entry name" value="HemN_C"/>
    <property type="match status" value="1"/>
</dbReference>
<keyword evidence="3" id="KW-0004">4Fe-4S</keyword>
<dbReference type="GO" id="GO:0051539">
    <property type="term" value="F:4 iron, 4 sulfur cluster binding"/>
    <property type="evidence" value="ECO:0007669"/>
    <property type="project" value="UniProtKB-UniRule"/>
</dbReference>
<dbReference type="EMBL" id="LOEE01000030">
    <property type="protein sequence ID" value="KXG75857.1"/>
    <property type="molecule type" value="Genomic_DNA"/>
</dbReference>
<dbReference type="Gene3D" id="3.80.30.20">
    <property type="entry name" value="tm_1862 like domain"/>
    <property type="match status" value="1"/>
</dbReference>
<dbReference type="OrthoDB" id="9808022at2"/>
<keyword evidence="3" id="KW-0349">Heme</keyword>
<dbReference type="STRING" id="520762.AN619_13200"/>
<reference evidence="5 6" key="1">
    <citation type="submission" date="2015-12" db="EMBL/GenBank/DDBJ databases">
        <title>Draft genome sequence of the thermoanaerobe Thermotalea metallivorans, an isolate from the runoff channel of the Great Artesian Basin, Australia.</title>
        <authorList>
            <person name="Patel B.K."/>
        </authorList>
    </citation>
    <scope>NUCLEOTIDE SEQUENCE [LARGE SCALE GENOMIC DNA]</scope>
    <source>
        <strain evidence="5 6">B2-1</strain>
    </source>
</reference>
<evidence type="ECO:0000313" key="5">
    <source>
        <dbReference type="EMBL" id="KXG75857.1"/>
    </source>
</evidence>
<proteinExistence type="inferred from homology"/>
<dbReference type="InterPro" id="IPR010723">
    <property type="entry name" value="HemN_C"/>
</dbReference>
<organism evidence="5 6">
    <name type="scientific">Thermotalea metallivorans</name>
    <dbReference type="NCBI Taxonomy" id="520762"/>
    <lineage>
        <taxon>Bacteria</taxon>
        <taxon>Bacillati</taxon>
        <taxon>Bacillota</taxon>
        <taxon>Clostridia</taxon>
        <taxon>Peptostreptococcales</taxon>
        <taxon>Thermotaleaceae</taxon>
        <taxon>Thermotalea</taxon>
    </lineage>
</organism>